<proteinExistence type="predicted"/>
<evidence type="ECO:0000313" key="2">
    <source>
        <dbReference type="Proteomes" id="UP001059209"/>
    </source>
</evidence>
<gene>
    <name evidence="1" type="ORF">NYZ99_07265</name>
</gene>
<keyword evidence="2" id="KW-1185">Reference proteome</keyword>
<evidence type="ECO:0000313" key="1">
    <source>
        <dbReference type="EMBL" id="UWX56095.1"/>
    </source>
</evidence>
<accession>A0ABY5YAL6</accession>
<name>A0ABY5YAL6_9FLAO</name>
<sequence length="285" mass="33567">MENEFSNIRYYDINPFDIDEQVDWKLFSSKDLVLVQNYWGLKKTVYPIGNRPIIVEDHSHGWLTQGCLESRADFCIASLRKTIPVPLGGIAWKPRKSLSNLPFPKAENKFAPISRSSMNISWSLITKAMELKSKAATNEDKREFLGTYINGELYLGENFDILPLEEDHYNTIKPLLLKDFNVFKKRNLAYLNKKLLPTKKFKRLHYLNGTPFGLLFIFKDRETLDQLKKHLIEKSIYPAELWNNNPIKYQHKYLLNIHVDFRYTPNDLDYIAKSINEWQYICDHV</sequence>
<protein>
    <submittedName>
        <fullName evidence="1">Uncharacterized protein</fullName>
    </submittedName>
</protein>
<organism evidence="1 2">
    <name type="scientific">Maribacter litopenaei</name>
    <dbReference type="NCBI Taxonomy" id="2976127"/>
    <lineage>
        <taxon>Bacteria</taxon>
        <taxon>Pseudomonadati</taxon>
        <taxon>Bacteroidota</taxon>
        <taxon>Flavobacteriia</taxon>
        <taxon>Flavobacteriales</taxon>
        <taxon>Flavobacteriaceae</taxon>
        <taxon>Maribacter</taxon>
    </lineage>
</organism>
<dbReference type="EMBL" id="CP104205">
    <property type="protein sequence ID" value="UWX56095.1"/>
    <property type="molecule type" value="Genomic_DNA"/>
</dbReference>
<reference evidence="1" key="1">
    <citation type="submission" date="2022-09" db="EMBL/GenBank/DDBJ databases">
        <title>Maribacter litopenaei sp. nov., isolated from the intestinal tract of the Pacific White Shrimp, Litopenaeus vannamei.</title>
        <authorList>
            <person name="Kim S.Y."/>
            <person name="Hwang C.Y."/>
        </authorList>
    </citation>
    <scope>NUCLEOTIDE SEQUENCE</scope>
    <source>
        <strain evidence="1">HL-LV01</strain>
    </source>
</reference>
<dbReference type="Proteomes" id="UP001059209">
    <property type="component" value="Chromosome"/>
</dbReference>
<dbReference type="RefSeq" id="WP_260574634.1">
    <property type="nucleotide sequence ID" value="NZ_CP104205.1"/>
</dbReference>